<dbReference type="EMBL" id="DRTD01000411">
    <property type="protein sequence ID" value="HHE55238.1"/>
    <property type="molecule type" value="Genomic_DNA"/>
</dbReference>
<dbReference type="Proteomes" id="UP000886111">
    <property type="component" value="Unassembled WGS sequence"/>
</dbReference>
<proteinExistence type="predicted"/>
<feature type="non-terminal residue" evidence="2">
    <location>
        <position position="1"/>
    </location>
</feature>
<dbReference type="AlphaFoldDB" id="A0A7V5LIN5"/>
<reference evidence="2" key="1">
    <citation type="journal article" date="2020" name="mSystems">
        <title>Genome- and Community-Level Interaction Insights into Carbon Utilization and Element Cycling Functions of Hydrothermarchaeota in Hydrothermal Sediment.</title>
        <authorList>
            <person name="Zhou Z."/>
            <person name="Liu Y."/>
            <person name="Xu W."/>
            <person name="Pan J."/>
            <person name="Luo Z.H."/>
            <person name="Li M."/>
        </authorList>
    </citation>
    <scope>NUCLEOTIDE SEQUENCE [LARGE SCALE GENOMIC DNA]</scope>
    <source>
        <strain evidence="2">HyVt-76</strain>
    </source>
</reference>
<organism evidence="2">
    <name type="scientific">Caldithrix abyssi</name>
    <dbReference type="NCBI Taxonomy" id="187145"/>
    <lineage>
        <taxon>Bacteria</taxon>
        <taxon>Pseudomonadati</taxon>
        <taxon>Calditrichota</taxon>
        <taxon>Calditrichia</taxon>
        <taxon>Calditrichales</taxon>
        <taxon>Calditrichaceae</taxon>
        <taxon>Caldithrix</taxon>
    </lineage>
</organism>
<sequence length="81" mass="9581">HQEMTDLVEQIEATADENELKRLMGMIAQKVIDHVRFEERMLFPQIEKSFSTPALEKIEKDLKEAHVPGCVVWEPKFWEKK</sequence>
<protein>
    <recommendedName>
        <fullName evidence="1">Hemerythrin-like domain-containing protein</fullName>
    </recommendedName>
</protein>
<gene>
    <name evidence="2" type="ORF">ENL21_05605</name>
</gene>
<evidence type="ECO:0000313" key="2">
    <source>
        <dbReference type="EMBL" id="HHE55238.1"/>
    </source>
</evidence>
<evidence type="ECO:0000259" key="1">
    <source>
        <dbReference type="Pfam" id="PF01814"/>
    </source>
</evidence>
<dbReference type="Gene3D" id="1.20.120.520">
    <property type="entry name" value="nmb1532 protein domain like"/>
    <property type="match status" value="1"/>
</dbReference>
<dbReference type="Pfam" id="PF01814">
    <property type="entry name" value="Hemerythrin"/>
    <property type="match status" value="1"/>
</dbReference>
<dbReference type="InterPro" id="IPR012312">
    <property type="entry name" value="Hemerythrin-like"/>
</dbReference>
<feature type="domain" description="Hemerythrin-like" evidence="1">
    <location>
        <begin position="1"/>
        <end position="61"/>
    </location>
</feature>
<comment type="caution">
    <text evidence="2">The sequence shown here is derived from an EMBL/GenBank/DDBJ whole genome shotgun (WGS) entry which is preliminary data.</text>
</comment>
<accession>A0A7V5LIN5</accession>
<name>A0A7V5LIN5_CALAY</name>